<dbReference type="RefSeq" id="WP_253564654.1">
    <property type="nucleotide sequence ID" value="NZ_JAMZEK010000001.1"/>
</dbReference>
<evidence type="ECO:0000313" key="1">
    <source>
        <dbReference type="EMBL" id="MCP1372876.1"/>
    </source>
</evidence>
<accession>A0ABT1F670</accession>
<proteinExistence type="predicted"/>
<sequence>MRLFKYRDISSSSGAGLERLRTILQDQTFWCASPSTLNDPEEFVWECDYSPSDETTELLAEVFRAKTGRPQLEALARARSVVRAGHLEPIARPIFEQMIARCRDEIGLTCFATSSKNEVMWERYAAGGEGVCIEVEAPDRLLHTQLHPVQYPAKKQLHVDHLLSSSTRRSSAKLVYEVALLSKPASWAAEAEVRLVSKRQNVCVQIEDSQIVHLHIGSKLAASNVSQLMKLVGTLPYDLPMSVGEA</sequence>
<name>A0ABT1F670_9GAMM</name>
<evidence type="ECO:0000313" key="2">
    <source>
        <dbReference type="Proteomes" id="UP001204615"/>
    </source>
</evidence>
<reference evidence="1 2" key="1">
    <citation type="submission" date="2022-06" db="EMBL/GenBank/DDBJ databases">
        <title>Dyella sp. Sa strain:Sa Genome sequencing.</title>
        <authorList>
            <person name="Park S."/>
        </authorList>
    </citation>
    <scope>NUCLEOTIDE SEQUENCE [LARGE SCALE GENOMIC DNA]</scope>
    <source>
        <strain evidence="1 2">Sa</strain>
    </source>
</reference>
<comment type="caution">
    <text evidence="1">The sequence shown here is derived from an EMBL/GenBank/DDBJ whole genome shotgun (WGS) entry which is preliminary data.</text>
</comment>
<dbReference type="Proteomes" id="UP001204615">
    <property type="component" value="Unassembled WGS sequence"/>
</dbReference>
<dbReference type="EMBL" id="JAMZEK010000001">
    <property type="protein sequence ID" value="MCP1372876.1"/>
    <property type="molecule type" value="Genomic_DNA"/>
</dbReference>
<keyword evidence="2" id="KW-1185">Reference proteome</keyword>
<organism evidence="1 2">
    <name type="scientific">Dyella lutea</name>
    <dbReference type="NCBI Taxonomy" id="2950441"/>
    <lineage>
        <taxon>Bacteria</taxon>
        <taxon>Pseudomonadati</taxon>
        <taxon>Pseudomonadota</taxon>
        <taxon>Gammaproteobacteria</taxon>
        <taxon>Lysobacterales</taxon>
        <taxon>Rhodanobacteraceae</taxon>
        <taxon>Dyella</taxon>
    </lineage>
</organism>
<evidence type="ECO:0008006" key="3">
    <source>
        <dbReference type="Google" id="ProtNLM"/>
    </source>
</evidence>
<protein>
    <recommendedName>
        <fullName evidence="3">DUF2971 domain-containing protein</fullName>
    </recommendedName>
</protein>
<gene>
    <name evidence="1" type="ORF">NC595_02225</name>
</gene>